<evidence type="ECO:0000256" key="4">
    <source>
        <dbReference type="SAM" id="MobiDB-lite"/>
    </source>
</evidence>
<feature type="region of interest" description="Disordered" evidence="4">
    <location>
        <begin position="124"/>
        <end position="148"/>
    </location>
</feature>
<evidence type="ECO:0000259" key="5">
    <source>
        <dbReference type="Pfam" id="PF02892"/>
    </source>
</evidence>
<accession>A0A811BP17</accession>
<dbReference type="Pfam" id="PF02892">
    <property type="entry name" value="zf-BED"/>
    <property type="match status" value="1"/>
</dbReference>
<evidence type="ECO:0000313" key="7">
    <source>
        <dbReference type="Proteomes" id="UP001253637"/>
    </source>
</evidence>
<keyword evidence="3" id="KW-0862">Zinc</keyword>
<proteinExistence type="predicted"/>
<dbReference type="EMBL" id="LC625835">
    <property type="protein sequence ID" value="BCU03040.1"/>
    <property type="molecule type" value="Genomic_DNA"/>
</dbReference>
<protein>
    <submittedName>
        <fullName evidence="6">Zinc-finger domain containing protein</fullName>
    </submittedName>
</protein>
<feature type="compositionally biased region" description="Low complexity" evidence="4">
    <location>
        <begin position="22"/>
        <end position="32"/>
    </location>
</feature>
<reference evidence="6" key="1">
    <citation type="submission" date="2021-04" db="EMBL/GenBank/DDBJ databases">
        <title>Draft Genome Sequence of Pandoravirus japonicus, Isolated from the Sabaishi River of Niigata, Japan.</title>
        <authorList>
            <person name="Hosokawa N."/>
            <person name="Takahashi H."/>
            <person name="Aoki K."/>
            <person name="Takemura M."/>
        </authorList>
    </citation>
    <scope>NUCLEOTIDE SEQUENCE</scope>
</reference>
<dbReference type="GO" id="GO:0003677">
    <property type="term" value="F:DNA binding"/>
    <property type="evidence" value="ECO:0007669"/>
    <property type="project" value="InterPro"/>
</dbReference>
<feature type="compositionally biased region" description="Polar residues" evidence="4">
    <location>
        <begin position="1"/>
        <end position="12"/>
    </location>
</feature>
<name>A0A811BP17_9VIRU</name>
<sequence length="549" mass="57268">MNCLSRTHTLAQRSAPKRTRDAAPSSSPSSSDASDDEGDARPRTKRPRSVRANSVLGVHVRDVPSGRQCAYCSDVFSRKTSVGNLRNHLIKKHRIGLVVDKATGPPPAPAGAAPVAAATNTNATVAQSGRSPVWRAPPRPVATRLAPPSPTDHAVLLVDLSSGGDARRRLRVIEHNLASGAIGSVTTFGVPVGADVDFETALKEMAPTPGRLVAVCSSAPAAMAARIGAVFGLPVLPCAVGLFTEGAVSAAFDDPRIRQVVSRAASKAIWDPAFDAHGNRTLLARGALEHAVHSNDAALEDAVDRATARQLVDALAPLDDARDLVAHPLMCGVGPALAVAARTATVHYTASRRGRNGADDALDEATRARIADALAKHADAVLATDAGLLAVFFDPRTKDFAFVPDAARRRTCTARAVSLALPLLRGGAGREVSGAATACEDRAIARRGPTPATREPGRPFADAVSALFGADVGATERDGHEEGSGADEIRMYEATRPAPLFAAGAEPVDPAAWWDARESIFPTLTKLGRAYAAVPGVCAVRTLSRPKLY</sequence>
<dbReference type="InterPro" id="IPR003656">
    <property type="entry name" value="Znf_BED"/>
</dbReference>
<feature type="region of interest" description="Disordered" evidence="4">
    <location>
        <begin position="1"/>
        <end position="53"/>
    </location>
</feature>
<evidence type="ECO:0000256" key="3">
    <source>
        <dbReference type="ARBA" id="ARBA00022833"/>
    </source>
</evidence>
<evidence type="ECO:0000256" key="2">
    <source>
        <dbReference type="ARBA" id="ARBA00022771"/>
    </source>
</evidence>
<evidence type="ECO:0000313" key="6">
    <source>
        <dbReference type="EMBL" id="BCU03040.1"/>
    </source>
</evidence>
<dbReference type="GO" id="GO:0008270">
    <property type="term" value="F:zinc ion binding"/>
    <property type="evidence" value="ECO:0007669"/>
    <property type="project" value="UniProtKB-KW"/>
</dbReference>
<organism evidence="6 7">
    <name type="scientific">Pandoravirus japonicus</name>
    <dbReference type="NCBI Taxonomy" id="2823154"/>
    <lineage>
        <taxon>Viruses</taxon>
        <taxon>Pandoravirus</taxon>
    </lineage>
</organism>
<keyword evidence="2 6" id="KW-0863">Zinc-finger</keyword>
<evidence type="ECO:0000256" key="1">
    <source>
        <dbReference type="ARBA" id="ARBA00022723"/>
    </source>
</evidence>
<keyword evidence="1" id="KW-0479">Metal-binding</keyword>
<feature type="domain" description="BED-type" evidence="5">
    <location>
        <begin position="68"/>
        <end position="94"/>
    </location>
</feature>
<dbReference type="Proteomes" id="UP001253637">
    <property type="component" value="Segment"/>
</dbReference>